<keyword evidence="6" id="KW-1185">Reference proteome</keyword>
<proteinExistence type="predicted"/>
<keyword evidence="1" id="KW-0808">Transferase</keyword>
<evidence type="ECO:0000313" key="6">
    <source>
        <dbReference type="Proteomes" id="UP000237640"/>
    </source>
</evidence>
<dbReference type="OrthoDB" id="9815506at2"/>
<comment type="caution">
    <text evidence="5">The sequence shown here is derived from an EMBL/GenBank/DDBJ whole genome shotgun (WGS) entry which is preliminary data.</text>
</comment>
<dbReference type="Gene3D" id="3.40.47.10">
    <property type="match status" value="1"/>
</dbReference>
<dbReference type="GO" id="GO:0004315">
    <property type="term" value="F:3-oxoacyl-[acyl-carrier-protein] synthase activity"/>
    <property type="evidence" value="ECO:0007669"/>
    <property type="project" value="InterPro"/>
</dbReference>
<dbReference type="GO" id="GO:0044550">
    <property type="term" value="P:secondary metabolite biosynthetic process"/>
    <property type="evidence" value="ECO:0007669"/>
    <property type="project" value="TreeGrafter"/>
</dbReference>
<feature type="domain" description="Beta-ketoacyl-[acyl-carrier-protein] synthase III C-terminal" evidence="3">
    <location>
        <begin position="253"/>
        <end position="342"/>
    </location>
</feature>
<dbReference type="PANTHER" id="PTHR34069:SF3">
    <property type="entry name" value="ACYL-COA:ACYL-COA ALKYLTRANSFERASE"/>
    <property type="match status" value="1"/>
</dbReference>
<dbReference type="PANTHER" id="PTHR34069">
    <property type="entry name" value="3-OXOACYL-[ACYL-CARRIER-PROTEIN] SYNTHASE 3"/>
    <property type="match status" value="1"/>
</dbReference>
<dbReference type="InterPro" id="IPR013747">
    <property type="entry name" value="ACP_syn_III_C"/>
</dbReference>
<dbReference type="SUPFAM" id="SSF53901">
    <property type="entry name" value="Thiolase-like"/>
    <property type="match status" value="1"/>
</dbReference>
<dbReference type="Pfam" id="PF08541">
    <property type="entry name" value="ACP_syn_III_C"/>
    <property type="match status" value="1"/>
</dbReference>
<evidence type="ECO:0000259" key="4">
    <source>
        <dbReference type="Pfam" id="PF08545"/>
    </source>
</evidence>
<dbReference type="Pfam" id="PF08545">
    <property type="entry name" value="ACP_syn_III"/>
    <property type="match status" value="1"/>
</dbReference>
<name>A0A2T0MCT0_9FLAO</name>
<accession>A0A2T0MCT0</accession>
<evidence type="ECO:0000256" key="1">
    <source>
        <dbReference type="ARBA" id="ARBA00022679"/>
    </source>
</evidence>
<evidence type="ECO:0000259" key="3">
    <source>
        <dbReference type="Pfam" id="PF08541"/>
    </source>
</evidence>
<dbReference type="InterPro" id="IPR016039">
    <property type="entry name" value="Thiolase-like"/>
</dbReference>
<organism evidence="5 6">
    <name type="scientific">Flagellimonas meridianipacifica</name>
    <dbReference type="NCBI Taxonomy" id="1080225"/>
    <lineage>
        <taxon>Bacteria</taxon>
        <taxon>Pseudomonadati</taxon>
        <taxon>Bacteroidota</taxon>
        <taxon>Flavobacteriia</taxon>
        <taxon>Flavobacteriales</taxon>
        <taxon>Flavobacteriaceae</taxon>
        <taxon>Flagellimonas</taxon>
    </lineage>
</organism>
<dbReference type="AlphaFoldDB" id="A0A2T0MCT0"/>
<dbReference type="CDD" id="cd00830">
    <property type="entry name" value="KAS_III"/>
    <property type="match status" value="1"/>
</dbReference>
<feature type="domain" description="Beta-ketoacyl-[acyl-carrier-protein] synthase III N-terminal" evidence="4">
    <location>
        <begin position="116"/>
        <end position="189"/>
    </location>
</feature>
<dbReference type="Proteomes" id="UP000237640">
    <property type="component" value="Unassembled WGS sequence"/>
</dbReference>
<sequence length="356" mass="39542">MNLKFTDKKITGILTVFPEKEIKFDDEIDNYEFTRQQSMKLKLVMGFNKRRVVKEGTAISDLCVFGLNHLFEKNLLKKEDIDALILVTQSPDHFMPSTSHIIHGKLGLKQDIYCSDINQGCAGYSYGLNHAFMLLEQEEINKVVVLNADILSIKVSNKDRSSGPLTGDGATITIVEKNQDGNTIYGSVKSDGSGASALIIPAGGFKQPSNEETGKLVKDKAGNYKALDHIDMKGDEVFNFVQREVPPMIDNLLEKAGTTKEDIDYFMFHQPNKFMVKQLANAMGVPNEKMPNNLVENFGNSASVTIPALMSFNLGEKLKDESYKICLCGFGNGLSWSSLVLDIGHLDFCETIDYNN</sequence>
<evidence type="ECO:0000256" key="2">
    <source>
        <dbReference type="ARBA" id="ARBA00023315"/>
    </source>
</evidence>
<dbReference type="EMBL" id="PVYX01000002">
    <property type="protein sequence ID" value="PRX55307.1"/>
    <property type="molecule type" value="Genomic_DNA"/>
</dbReference>
<gene>
    <name evidence="5" type="ORF">CLV81_3716</name>
</gene>
<evidence type="ECO:0000313" key="5">
    <source>
        <dbReference type="EMBL" id="PRX55307.1"/>
    </source>
</evidence>
<dbReference type="RefSeq" id="WP_106147065.1">
    <property type="nucleotide sequence ID" value="NZ_PVYX01000002.1"/>
</dbReference>
<dbReference type="GO" id="GO:0006633">
    <property type="term" value="P:fatty acid biosynthetic process"/>
    <property type="evidence" value="ECO:0007669"/>
    <property type="project" value="InterPro"/>
</dbReference>
<protein>
    <submittedName>
        <fullName evidence="5">3-oxoacyl-[acyl-carrier-protein] synthase-3</fullName>
    </submittedName>
</protein>
<reference evidence="5 6" key="1">
    <citation type="submission" date="2018-03" db="EMBL/GenBank/DDBJ databases">
        <title>Genomic Encyclopedia of Archaeal and Bacterial Type Strains, Phase II (KMG-II): from individual species to whole genera.</title>
        <authorList>
            <person name="Goeker M."/>
        </authorList>
    </citation>
    <scope>NUCLEOTIDE SEQUENCE [LARGE SCALE GENOMIC DNA]</scope>
    <source>
        <strain evidence="5 6">DSM 25027</strain>
    </source>
</reference>
<dbReference type="InterPro" id="IPR013751">
    <property type="entry name" value="ACP_syn_III_N"/>
</dbReference>
<keyword evidence="2" id="KW-0012">Acyltransferase</keyword>